<feature type="signal peptide" evidence="1">
    <location>
        <begin position="1"/>
        <end position="27"/>
    </location>
</feature>
<accession>A0A9X2JJC6</accession>
<evidence type="ECO:0000313" key="2">
    <source>
        <dbReference type="EMBL" id="MCO6047457.1"/>
    </source>
</evidence>
<dbReference type="AlphaFoldDB" id="A0A9X2JJC6"/>
<keyword evidence="1" id="KW-0732">Signal</keyword>
<reference evidence="2" key="1">
    <citation type="submission" date="2022-06" db="EMBL/GenBank/DDBJ databases">
        <title>Aeoliella straminimaris, a novel planctomycete from sediments.</title>
        <authorList>
            <person name="Vitorino I.R."/>
            <person name="Lage O.M."/>
        </authorList>
    </citation>
    <scope>NUCLEOTIDE SEQUENCE</scope>
    <source>
        <strain evidence="2">ICT_H6.2</strain>
    </source>
</reference>
<feature type="chain" id="PRO_5040722050" description="Carboxypeptidase regulatory-like domain-containing protein" evidence="1">
    <location>
        <begin position="28"/>
        <end position="159"/>
    </location>
</feature>
<dbReference type="Proteomes" id="UP001155241">
    <property type="component" value="Unassembled WGS sequence"/>
</dbReference>
<evidence type="ECO:0000256" key="1">
    <source>
        <dbReference type="SAM" id="SignalP"/>
    </source>
</evidence>
<name>A0A9X2JJC6_9BACT</name>
<gene>
    <name evidence="2" type="ORF">NG895_26435</name>
</gene>
<organism evidence="2 3">
    <name type="scientific">Aeoliella straminimaris</name>
    <dbReference type="NCBI Taxonomy" id="2954799"/>
    <lineage>
        <taxon>Bacteria</taxon>
        <taxon>Pseudomonadati</taxon>
        <taxon>Planctomycetota</taxon>
        <taxon>Planctomycetia</taxon>
        <taxon>Pirellulales</taxon>
        <taxon>Lacipirellulaceae</taxon>
        <taxon>Aeoliella</taxon>
    </lineage>
</organism>
<keyword evidence="3" id="KW-1185">Reference proteome</keyword>
<evidence type="ECO:0000313" key="3">
    <source>
        <dbReference type="Proteomes" id="UP001155241"/>
    </source>
</evidence>
<protein>
    <recommendedName>
        <fullName evidence="4">Carboxypeptidase regulatory-like domain-containing protein</fullName>
    </recommendedName>
</protein>
<dbReference type="PROSITE" id="PS51257">
    <property type="entry name" value="PROKAR_LIPOPROTEIN"/>
    <property type="match status" value="1"/>
</dbReference>
<dbReference type="EMBL" id="JAMXLR010000092">
    <property type="protein sequence ID" value="MCO6047457.1"/>
    <property type="molecule type" value="Genomic_DNA"/>
</dbReference>
<evidence type="ECO:0008006" key="4">
    <source>
        <dbReference type="Google" id="ProtNLM"/>
    </source>
</evidence>
<proteinExistence type="predicted"/>
<dbReference type="RefSeq" id="WP_252855567.1">
    <property type="nucleotide sequence ID" value="NZ_JAMXLR010000092.1"/>
</dbReference>
<comment type="caution">
    <text evidence="2">The sequence shown here is derived from an EMBL/GenBank/DDBJ whole genome shotgun (WGS) entry which is preliminary data.</text>
</comment>
<sequence length="159" mass="16603">MKTFLKPRSLYRSFALLLVACCFVAVAGCGPDSNVAPVSGTVSFEGNKVAEGTVTFYPTSGGRPATGTIQPDGTFTLSTFDPKDGAMIGDHKVAIEARQLPKAPPAPTSLEEEIAGGSPVPVGKVTIKWLVPEKYASAQTSELTATVNSGQNQIDFTLP</sequence>